<evidence type="ECO:0000313" key="7">
    <source>
        <dbReference type="Proteomes" id="UP000632222"/>
    </source>
</evidence>
<dbReference type="InterPro" id="IPR046335">
    <property type="entry name" value="LacI/GalR-like_sensor"/>
</dbReference>
<feature type="domain" description="GGDEF" evidence="5">
    <location>
        <begin position="596"/>
        <end position="730"/>
    </location>
</feature>
<dbReference type="InterPro" id="IPR028082">
    <property type="entry name" value="Peripla_BP_I"/>
</dbReference>
<accession>A0ABQ2D233</accession>
<dbReference type="PANTHER" id="PTHR44757:SF2">
    <property type="entry name" value="BIOFILM ARCHITECTURE MAINTENANCE PROTEIN MBAA"/>
    <property type="match status" value="1"/>
</dbReference>
<dbReference type="InterPro" id="IPR043128">
    <property type="entry name" value="Rev_trsase/Diguanyl_cyclase"/>
</dbReference>
<keyword evidence="1" id="KW-0805">Transcription regulation</keyword>
<dbReference type="SUPFAM" id="SSF141868">
    <property type="entry name" value="EAL domain-like"/>
    <property type="match status" value="1"/>
</dbReference>
<dbReference type="InterPro" id="IPR035919">
    <property type="entry name" value="EAL_sf"/>
</dbReference>
<dbReference type="Pfam" id="PF13377">
    <property type="entry name" value="Peripla_BP_3"/>
    <property type="match status" value="1"/>
</dbReference>
<keyword evidence="7" id="KW-1185">Reference proteome</keyword>
<dbReference type="Gene3D" id="3.40.50.2300">
    <property type="match status" value="2"/>
</dbReference>
<proteinExistence type="predicted"/>
<dbReference type="SUPFAM" id="SSF55073">
    <property type="entry name" value="Nucleotide cyclase"/>
    <property type="match status" value="1"/>
</dbReference>
<dbReference type="PROSITE" id="PS50883">
    <property type="entry name" value="EAL"/>
    <property type="match status" value="1"/>
</dbReference>
<dbReference type="CDD" id="cd01949">
    <property type="entry name" value="GGDEF"/>
    <property type="match status" value="1"/>
</dbReference>
<dbReference type="NCBIfam" id="TIGR00254">
    <property type="entry name" value="GGDEF"/>
    <property type="match status" value="1"/>
</dbReference>
<evidence type="ECO:0000259" key="4">
    <source>
        <dbReference type="PROSITE" id="PS50883"/>
    </source>
</evidence>
<evidence type="ECO:0008006" key="8">
    <source>
        <dbReference type="Google" id="ProtNLM"/>
    </source>
</evidence>
<dbReference type="PROSITE" id="PS50887">
    <property type="entry name" value="GGDEF"/>
    <property type="match status" value="1"/>
</dbReference>
<dbReference type="PANTHER" id="PTHR44757">
    <property type="entry name" value="DIGUANYLATE CYCLASE DGCP"/>
    <property type="match status" value="1"/>
</dbReference>
<gene>
    <name evidence="6" type="ORF">GCM10008938_31100</name>
</gene>
<dbReference type="InterPro" id="IPR052155">
    <property type="entry name" value="Biofilm_reg_signaling"/>
</dbReference>
<dbReference type="Proteomes" id="UP000632222">
    <property type="component" value="Unassembled WGS sequence"/>
</dbReference>
<dbReference type="CDD" id="cd01948">
    <property type="entry name" value="EAL"/>
    <property type="match status" value="1"/>
</dbReference>
<organism evidence="6 7">
    <name type="scientific">Deinococcus roseus</name>
    <dbReference type="NCBI Taxonomy" id="392414"/>
    <lineage>
        <taxon>Bacteria</taxon>
        <taxon>Thermotogati</taxon>
        <taxon>Deinococcota</taxon>
        <taxon>Deinococci</taxon>
        <taxon>Deinococcales</taxon>
        <taxon>Deinococcaceae</taxon>
        <taxon>Deinococcus</taxon>
    </lineage>
</organism>
<keyword evidence="2" id="KW-0238">DNA-binding</keyword>
<dbReference type="RefSeq" id="WP_189003937.1">
    <property type="nucleotide sequence ID" value="NZ_BMOD01000012.1"/>
</dbReference>
<reference evidence="7" key="1">
    <citation type="journal article" date="2019" name="Int. J. Syst. Evol. Microbiol.">
        <title>The Global Catalogue of Microorganisms (GCM) 10K type strain sequencing project: providing services to taxonomists for standard genome sequencing and annotation.</title>
        <authorList>
            <consortium name="The Broad Institute Genomics Platform"/>
            <consortium name="The Broad Institute Genome Sequencing Center for Infectious Disease"/>
            <person name="Wu L."/>
            <person name="Ma J."/>
        </authorList>
    </citation>
    <scope>NUCLEOTIDE SEQUENCE [LARGE SCALE GENOMIC DNA]</scope>
    <source>
        <strain evidence="7">JCM 14370</strain>
    </source>
</reference>
<protein>
    <recommendedName>
        <fullName evidence="8">EAL domain-containing protein</fullName>
    </recommendedName>
</protein>
<feature type="domain" description="EAL" evidence="4">
    <location>
        <begin position="739"/>
        <end position="993"/>
    </location>
</feature>
<dbReference type="SMART" id="SM00267">
    <property type="entry name" value="GGDEF"/>
    <property type="match status" value="1"/>
</dbReference>
<evidence type="ECO:0000313" key="6">
    <source>
        <dbReference type="EMBL" id="GGJ42723.1"/>
    </source>
</evidence>
<evidence type="ECO:0000256" key="3">
    <source>
        <dbReference type="ARBA" id="ARBA00023163"/>
    </source>
</evidence>
<evidence type="ECO:0000256" key="2">
    <source>
        <dbReference type="ARBA" id="ARBA00023125"/>
    </source>
</evidence>
<dbReference type="SMART" id="SM00052">
    <property type="entry name" value="EAL"/>
    <property type="match status" value="1"/>
</dbReference>
<evidence type="ECO:0000259" key="5">
    <source>
        <dbReference type="PROSITE" id="PS50887"/>
    </source>
</evidence>
<dbReference type="CDD" id="cd06267">
    <property type="entry name" value="PBP1_LacI_sugar_binding-like"/>
    <property type="match status" value="1"/>
</dbReference>
<dbReference type="Pfam" id="PF00563">
    <property type="entry name" value="EAL"/>
    <property type="match status" value="1"/>
</dbReference>
<name>A0ABQ2D233_9DEIO</name>
<dbReference type="Gene3D" id="3.30.70.270">
    <property type="match status" value="1"/>
</dbReference>
<sequence>MTAPQTVAILMDYLADYQIQLLKGYHRALDQAGLASTTFVGREVHSVSPHYRKANDVYTLLDPGQHLGVIITAASMGNFIDDAQFAQFAQRFSGVPVVALGRKIPGIPSILIDNRTGMRQMMEHLIVQQGHRSFVFVRGTRGNSDSQLREEVVRECLQQHGLELPDHHVLQGDFFGPRAASEIKHLLQQGQHFDVVVCANDDMALGVIHALEQMGLRVPLDVAVVGFDDIEDARYCTPPLTTVRQPIEQQAERAVQLLLDIRAGQIPPEVTHLDTELVVRQSCGGMQEAVLEGSSSPGGSFVLPAEVFQPLLHQLVNAGQNSGAALQFLKQWQQVAERLLDEGKDAHIEALLYQLETAAQTHIEQDPLALRRVAYQAASLLQRVRDVRNHRRHQQITQSNHFISQMELSLTTHPDLDSMYQDLTEYARMVQVQRYALVLYDTFGSEVTPQARVGLSAQFVTPEEATFPTRQLLPTCMHPQLQRTHLLVVPLFVSEVNFGYLVYQKPEQEPFNGDHFRYTISTGMYHVHQTQMQQAYARTLERRVNERTTELDRLYRHLQHAAIHDELTGLFNRTLLQARLTQLLNQPQVQGHEGHEGHGVVFLDVDRFKSINDAHGHSLGDLFLQLVANRLKTTLQELHPLHTLARFGGDEFAVLLENVDASGILQVAQRLQEVLREPHSLGKHLLHTSASIGMVHIHGPQQAEAVLRDADIAMYQAKKQGPGQLVFFEGHMHDHQLKRSQMESDLRQTLQQHQLEVHYQPLINLSSGRIMGFEALARWYHPHKGWIHPVQFIPIAEESGLVLQLDRLVLQQACQQVQQWSQHRRDLLHLSVNMSTLQFAQPDFYAVVSEILQATQFPAWQLRLEITESLLLERGDVVRQNLQQLQDLGVKLHIDDFGTGYSSLGYLQQFAASALKIDRSFIQKLQLGRQHQELVRTIIQMAHNLGMSVVAEGVETLEQQDWLRQSRCDVVQGFMYSHPVEARAAMHLLDQEEAGKLLVQF</sequence>
<keyword evidence="3" id="KW-0804">Transcription</keyword>
<comment type="caution">
    <text evidence="6">The sequence shown here is derived from an EMBL/GenBank/DDBJ whole genome shotgun (WGS) entry which is preliminary data.</text>
</comment>
<dbReference type="InterPro" id="IPR029787">
    <property type="entry name" value="Nucleotide_cyclase"/>
</dbReference>
<dbReference type="Gene3D" id="3.20.20.450">
    <property type="entry name" value="EAL domain"/>
    <property type="match status" value="1"/>
</dbReference>
<dbReference type="EMBL" id="BMOD01000012">
    <property type="protein sequence ID" value="GGJ42723.1"/>
    <property type="molecule type" value="Genomic_DNA"/>
</dbReference>
<dbReference type="Pfam" id="PF00990">
    <property type="entry name" value="GGDEF"/>
    <property type="match status" value="1"/>
</dbReference>
<dbReference type="SUPFAM" id="SSF53822">
    <property type="entry name" value="Periplasmic binding protein-like I"/>
    <property type="match status" value="1"/>
</dbReference>
<dbReference type="InterPro" id="IPR001633">
    <property type="entry name" value="EAL_dom"/>
</dbReference>
<evidence type="ECO:0000256" key="1">
    <source>
        <dbReference type="ARBA" id="ARBA00023015"/>
    </source>
</evidence>
<dbReference type="InterPro" id="IPR000160">
    <property type="entry name" value="GGDEF_dom"/>
</dbReference>